<protein>
    <recommendedName>
        <fullName evidence="1">DUF397 domain-containing protein</fullName>
    </recommendedName>
</protein>
<sequence length="60" mass="6484">MPTLDWRKSTYSGDGSNCVEIATTPTTILVRDSKNPAGPRLALPPTAWADFLSHVANADR</sequence>
<dbReference type="EMBL" id="LN831790">
    <property type="protein sequence ID" value="CQR63687.1"/>
    <property type="molecule type" value="Genomic_DNA"/>
</dbReference>
<dbReference type="KEGG" id="sle:sle_42280"/>
<evidence type="ECO:0000313" key="2">
    <source>
        <dbReference type="EMBL" id="CQR63687.1"/>
    </source>
</evidence>
<dbReference type="RefSeq" id="WP_047121971.1">
    <property type="nucleotide sequence ID" value="NZ_AZSD01000178.1"/>
</dbReference>
<accession>A0A0F7W1J5</accession>
<organism evidence="2 3">
    <name type="scientific">Streptomyces leeuwenhoekii</name>
    <dbReference type="NCBI Taxonomy" id="1437453"/>
    <lineage>
        <taxon>Bacteria</taxon>
        <taxon>Bacillati</taxon>
        <taxon>Actinomycetota</taxon>
        <taxon>Actinomycetes</taxon>
        <taxon>Kitasatosporales</taxon>
        <taxon>Streptomycetaceae</taxon>
        <taxon>Streptomyces</taxon>
    </lineage>
</organism>
<name>A0A0F7W1J5_STRLW</name>
<dbReference type="InterPro" id="IPR007278">
    <property type="entry name" value="DUF397"/>
</dbReference>
<dbReference type="AlphaFoldDB" id="A0A0F7W1J5"/>
<reference evidence="2 3" key="1">
    <citation type="submission" date="2015-02" db="EMBL/GenBank/DDBJ databases">
        <authorList>
            <person name="Gomez-Escribano P.J."/>
        </authorList>
    </citation>
    <scope>NUCLEOTIDE SEQUENCE [LARGE SCALE GENOMIC DNA]</scope>
    <source>
        <strain evidence="3">C34 (DSM 42122 / NRRL B-24963)</strain>
    </source>
</reference>
<dbReference type="Pfam" id="PF04149">
    <property type="entry name" value="DUF397"/>
    <property type="match status" value="1"/>
</dbReference>
<evidence type="ECO:0000259" key="1">
    <source>
        <dbReference type="Pfam" id="PF04149"/>
    </source>
</evidence>
<proteinExistence type="predicted"/>
<feature type="domain" description="DUF397" evidence="1">
    <location>
        <begin position="4"/>
        <end position="55"/>
    </location>
</feature>
<dbReference type="Proteomes" id="UP000035016">
    <property type="component" value="Chromosome Chromosome"/>
</dbReference>
<evidence type="ECO:0000313" key="3">
    <source>
        <dbReference type="Proteomes" id="UP000035016"/>
    </source>
</evidence>
<gene>
    <name evidence="2" type="primary">sle_42280</name>
</gene>